<sequence>MKLSYRDPFCFFLLLCSFLIACTPQENVETTSNENKIIEEKALPRLFMKTQTPHLRVRQTPDLEGAILKVLNKDLIVEYLHDSTTFTTEIVYNRKDYNAHWYKIQTLDKVEGWIYAAFVQFLPKDENQKITIQRETDELLEAANEQMPALTKKQKKEQKQVVSDNLINTYKNYLATLDKNNPNAIAQAIHKYSALFIPHSNQKTHDAAYVEFHNFYIRVLHLLQQKNLGSYQHLATEIKRYQRATMQTDEFTRELAANGFNFALKDGTVVLGEDTDFIYRVFYRECSTPMRAYMNQYQLEEPNFWLANETLLIPPKQLARWTLSWNYFIATYPDFVWYSEAKDRLEKQLNILLQGPQKTPAFNAQSLLLNANYLKAYRHIVDNYPESKIGRAFQEYIDVLKDNDWKKSSEVTQTQNKIMRMLVLE</sequence>
<dbReference type="Gene3D" id="2.30.30.40">
    <property type="entry name" value="SH3 Domains"/>
    <property type="match status" value="1"/>
</dbReference>
<evidence type="ECO:0000256" key="1">
    <source>
        <dbReference type="SAM" id="SignalP"/>
    </source>
</evidence>
<proteinExistence type="predicted"/>
<dbReference type="RefSeq" id="WP_264790347.1">
    <property type="nucleotide sequence ID" value="NZ_AP026867.1"/>
</dbReference>
<dbReference type="Proteomes" id="UP001060919">
    <property type="component" value="Chromosome"/>
</dbReference>
<accession>A0A916DW77</accession>
<protein>
    <submittedName>
        <fullName evidence="2">SH3 domain-containing protein</fullName>
    </submittedName>
</protein>
<dbReference type="EMBL" id="AP026867">
    <property type="protein sequence ID" value="BDS15171.1"/>
    <property type="molecule type" value="Genomic_DNA"/>
</dbReference>
<evidence type="ECO:0000313" key="2">
    <source>
        <dbReference type="EMBL" id="BDS15171.1"/>
    </source>
</evidence>
<feature type="signal peptide" evidence="1">
    <location>
        <begin position="1"/>
        <end position="21"/>
    </location>
</feature>
<reference evidence="2" key="1">
    <citation type="submission" date="2022-09" db="EMBL/GenBank/DDBJ databases">
        <title>Aureispira anguillicida sp. nov., isolated from Leptocephalus of Japanese eel Anguilla japonica.</title>
        <authorList>
            <person name="Yuasa K."/>
            <person name="Mekata T."/>
            <person name="Ikunari K."/>
        </authorList>
    </citation>
    <scope>NUCLEOTIDE SEQUENCE</scope>
    <source>
        <strain evidence="2">EL160426</strain>
    </source>
</reference>
<dbReference type="AlphaFoldDB" id="A0A916DW77"/>
<dbReference type="PROSITE" id="PS51257">
    <property type="entry name" value="PROKAR_LIPOPROTEIN"/>
    <property type="match status" value="1"/>
</dbReference>
<keyword evidence="1" id="KW-0732">Signal</keyword>
<name>A0A916DW77_9BACT</name>
<evidence type="ECO:0000313" key="3">
    <source>
        <dbReference type="Proteomes" id="UP001060919"/>
    </source>
</evidence>
<dbReference type="KEGG" id="aup:AsAng_0059550"/>
<keyword evidence="3" id="KW-1185">Reference proteome</keyword>
<gene>
    <name evidence="2" type="ORF">AsAng_0059550</name>
</gene>
<organism evidence="2 3">
    <name type="scientific">Aureispira anguillae</name>
    <dbReference type="NCBI Taxonomy" id="2864201"/>
    <lineage>
        <taxon>Bacteria</taxon>
        <taxon>Pseudomonadati</taxon>
        <taxon>Bacteroidota</taxon>
        <taxon>Saprospiria</taxon>
        <taxon>Saprospirales</taxon>
        <taxon>Saprospiraceae</taxon>
        <taxon>Aureispira</taxon>
    </lineage>
</organism>
<feature type="chain" id="PRO_5037985876" evidence="1">
    <location>
        <begin position="22"/>
        <end position="425"/>
    </location>
</feature>